<protein>
    <recommendedName>
        <fullName evidence="3">Haloacid dehalogenase-like hydrolase</fullName>
    </recommendedName>
</protein>
<dbReference type="Gene3D" id="3.40.50.1000">
    <property type="entry name" value="HAD superfamily/HAD-like"/>
    <property type="match status" value="1"/>
</dbReference>
<evidence type="ECO:0000313" key="2">
    <source>
        <dbReference type="Proteomes" id="UP001430848"/>
    </source>
</evidence>
<gene>
    <name evidence="1" type="ORF">SLS63_001523</name>
</gene>
<proteinExistence type="predicted"/>
<dbReference type="SUPFAM" id="SSF56784">
    <property type="entry name" value="HAD-like"/>
    <property type="match status" value="1"/>
</dbReference>
<dbReference type="SFLD" id="SFLDS00003">
    <property type="entry name" value="Haloacid_Dehalogenase"/>
    <property type="match status" value="1"/>
</dbReference>
<dbReference type="NCBIfam" id="TIGR01509">
    <property type="entry name" value="HAD-SF-IA-v3"/>
    <property type="match status" value="1"/>
</dbReference>
<reference evidence="1 2" key="1">
    <citation type="submission" date="2024-02" db="EMBL/GenBank/DDBJ databases">
        <title>De novo assembly and annotation of 12 fungi associated with fruit tree decline syndrome in Ontario, Canada.</title>
        <authorList>
            <person name="Sulman M."/>
            <person name="Ellouze W."/>
            <person name="Ilyukhin E."/>
        </authorList>
    </citation>
    <scope>NUCLEOTIDE SEQUENCE [LARGE SCALE GENOMIC DNA]</scope>
    <source>
        <strain evidence="1 2">M169</strain>
    </source>
</reference>
<comment type="caution">
    <text evidence="1">The sequence shown here is derived from an EMBL/GenBank/DDBJ whole genome shotgun (WGS) entry which is preliminary data.</text>
</comment>
<dbReference type="Proteomes" id="UP001430848">
    <property type="component" value="Unassembled WGS sequence"/>
</dbReference>
<accession>A0ABR1PN70</accession>
<dbReference type="InterPro" id="IPR006439">
    <property type="entry name" value="HAD-SF_hydro_IA"/>
</dbReference>
<organism evidence="1 2">
    <name type="scientific">Diaporthe eres</name>
    <name type="common">Phomopsis oblonga</name>
    <dbReference type="NCBI Taxonomy" id="83184"/>
    <lineage>
        <taxon>Eukaryota</taxon>
        <taxon>Fungi</taxon>
        <taxon>Dikarya</taxon>
        <taxon>Ascomycota</taxon>
        <taxon>Pezizomycotina</taxon>
        <taxon>Sordariomycetes</taxon>
        <taxon>Sordariomycetidae</taxon>
        <taxon>Diaporthales</taxon>
        <taxon>Diaporthaceae</taxon>
        <taxon>Diaporthe</taxon>
        <taxon>Diaporthe eres species complex</taxon>
    </lineage>
</organism>
<dbReference type="PANTHER" id="PTHR18901">
    <property type="entry name" value="2-DEOXYGLUCOSE-6-PHOSPHATE PHOSPHATASE 2"/>
    <property type="match status" value="1"/>
</dbReference>
<dbReference type="PANTHER" id="PTHR18901:SF42">
    <property type="entry name" value="SUPERFAMILY HYDROLASE, PUTATIVE-RELATED"/>
    <property type="match status" value="1"/>
</dbReference>
<evidence type="ECO:0008006" key="3">
    <source>
        <dbReference type="Google" id="ProtNLM"/>
    </source>
</evidence>
<sequence length="278" mass="30860">MACHEKELPAIRACISDLDGLLINSEDIITKALNQLLEKYERPTFTPSVRSKLMGVHDSSNGDVFHNWAQLPIPREQWARESRALMQLLFRDCEPQPGAEKLLSNLTSARSSSSGAKIELALASSTTSEIYALKTSRPETERLLGSFQPERQIFGDDPRLLKGRRKPAPDLYLLALDVLNSTVGPGEEPIKANECLVFEDSAVGVEAARRAGMRVVWVPHPDVAVEYETIQKDILAGRTGLFDAGDDRQPGEIDDGWAESLPSLEHFDYDKYGINVRS</sequence>
<keyword evidence="2" id="KW-1185">Reference proteome</keyword>
<dbReference type="Pfam" id="PF13419">
    <property type="entry name" value="HAD_2"/>
    <property type="match status" value="1"/>
</dbReference>
<name>A0ABR1PN70_DIAER</name>
<dbReference type="InterPro" id="IPR036412">
    <property type="entry name" value="HAD-like_sf"/>
</dbReference>
<dbReference type="InterPro" id="IPR023214">
    <property type="entry name" value="HAD_sf"/>
</dbReference>
<dbReference type="EMBL" id="JAKNSF020000003">
    <property type="protein sequence ID" value="KAK7740321.1"/>
    <property type="molecule type" value="Genomic_DNA"/>
</dbReference>
<dbReference type="Gene3D" id="1.10.150.240">
    <property type="entry name" value="Putative phosphatase, domain 2"/>
    <property type="match status" value="1"/>
</dbReference>
<dbReference type="InterPro" id="IPR041492">
    <property type="entry name" value="HAD_2"/>
</dbReference>
<dbReference type="SFLD" id="SFLDG01129">
    <property type="entry name" value="C1.5:_HAD__Beta-PGM__Phosphata"/>
    <property type="match status" value="1"/>
</dbReference>
<dbReference type="InterPro" id="IPR023198">
    <property type="entry name" value="PGP-like_dom2"/>
</dbReference>
<evidence type="ECO:0000313" key="1">
    <source>
        <dbReference type="EMBL" id="KAK7740321.1"/>
    </source>
</evidence>